<evidence type="ECO:0000256" key="2">
    <source>
        <dbReference type="SAM" id="SignalP"/>
    </source>
</evidence>
<feature type="signal peptide" evidence="2">
    <location>
        <begin position="1"/>
        <end position="20"/>
    </location>
</feature>
<evidence type="ECO:0000313" key="4">
    <source>
        <dbReference type="Proteomes" id="UP000191522"/>
    </source>
</evidence>
<feature type="chain" id="PRO_5012076624" description="Allergen Asp f 4" evidence="2">
    <location>
        <begin position="21"/>
        <end position="354"/>
    </location>
</feature>
<dbReference type="InterPro" id="IPR038903">
    <property type="entry name" value="Allergen_Asp_f_4"/>
</dbReference>
<protein>
    <recommendedName>
        <fullName evidence="5">Allergen Asp f 4</fullName>
    </recommendedName>
</protein>
<proteinExistence type="predicted"/>
<organism evidence="3 4">
    <name type="scientific">Penicillium decumbens</name>
    <dbReference type="NCBI Taxonomy" id="69771"/>
    <lineage>
        <taxon>Eukaryota</taxon>
        <taxon>Fungi</taxon>
        <taxon>Dikarya</taxon>
        <taxon>Ascomycota</taxon>
        <taxon>Pezizomycotina</taxon>
        <taxon>Eurotiomycetes</taxon>
        <taxon>Eurotiomycetidae</taxon>
        <taxon>Eurotiales</taxon>
        <taxon>Aspergillaceae</taxon>
        <taxon>Penicillium</taxon>
    </lineage>
</organism>
<dbReference type="OMA" id="ASQYKHV"/>
<dbReference type="STRING" id="69771.A0A1V6PKV5"/>
<evidence type="ECO:0008006" key="5">
    <source>
        <dbReference type="Google" id="ProtNLM"/>
    </source>
</evidence>
<dbReference type="OrthoDB" id="118256at2759"/>
<comment type="caution">
    <text evidence="3">The sequence shown here is derived from an EMBL/GenBank/DDBJ whole genome shotgun (WGS) entry which is preliminary data.</text>
</comment>
<reference evidence="4" key="1">
    <citation type="journal article" date="2017" name="Nat. Microbiol.">
        <title>Global analysis of biosynthetic gene clusters reveals vast potential of secondary metabolite production in Penicillium species.</title>
        <authorList>
            <person name="Nielsen J.C."/>
            <person name="Grijseels S."/>
            <person name="Prigent S."/>
            <person name="Ji B."/>
            <person name="Dainat J."/>
            <person name="Nielsen K.F."/>
            <person name="Frisvad J.C."/>
            <person name="Workman M."/>
            <person name="Nielsen J."/>
        </authorList>
    </citation>
    <scope>NUCLEOTIDE SEQUENCE [LARGE SCALE GENOMIC DNA]</scope>
    <source>
        <strain evidence="4">IBT 11843</strain>
    </source>
</reference>
<name>A0A1V6PKV5_PENDC</name>
<feature type="compositionally biased region" description="Polar residues" evidence="1">
    <location>
        <begin position="116"/>
        <end position="130"/>
    </location>
</feature>
<evidence type="ECO:0000313" key="3">
    <source>
        <dbReference type="EMBL" id="OQD77523.1"/>
    </source>
</evidence>
<dbReference type="Pfam" id="PF25312">
    <property type="entry name" value="Allergen_Asp_f_4"/>
    <property type="match status" value="1"/>
</dbReference>
<dbReference type="AlphaFoldDB" id="A0A1V6PKV5"/>
<dbReference type="GO" id="GO:0005576">
    <property type="term" value="C:extracellular region"/>
    <property type="evidence" value="ECO:0007669"/>
    <property type="project" value="InterPro"/>
</dbReference>
<sequence length="354" mass="37683">MHFKNSFLLASALTASTAVARLHGHERRHAHPKVAIDVDAPAKVAVDVEAPATTDAPKIEDRGVGDEVYATINGVLESWINDWSGEVASESSSSSTTSIVIPSTTTAAPEFTATPSQVESTVTPVPTSSPAGGDWFETPSSGSFSRDGFGGQTKGKKTGFLDWDYVGNVGIPWGSNIIEVDEANANQYKHVMRFEGSDTEPWTVLFWNTYGPNGKMDGFWKPNAALRFTLEKGEVKYVAVDDNSQGGWAAAPGEDIPTTNFGQYAATWGEFDMSSEKNGGSSGWDVSCIIAELNGLDIQGMKICNHLGESCSYIGKGLVGLLQAYTSADQGNPSLAVSQPDGPVRLVVTLDYAE</sequence>
<dbReference type="GO" id="GO:0019863">
    <property type="term" value="F:IgE binding"/>
    <property type="evidence" value="ECO:0007669"/>
    <property type="project" value="InterPro"/>
</dbReference>
<keyword evidence="4" id="KW-1185">Reference proteome</keyword>
<keyword evidence="2" id="KW-0732">Signal</keyword>
<dbReference type="PANTHER" id="PTHR42039:SF1">
    <property type="entry name" value="PUTATIVE (AFU_ORTHOLOGUE AFUA_3G02940)-RELATED"/>
    <property type="match status" value="1"/>
</dbReference>
<dbReference type="Proteomes" id="UP000191522">
    <property type="component" value="Unassembled WGS sequence"/>
</dbReference>
<evidence type="ECO:0000256" key="1">
    <source>
        <dbReference type="SAM" id="MobiDB-lite"/>
    </source>
</evidence>
<accession>A0A1V6PKV5</accession>
<dbReference type="EMBL" id="MDYL01000002">
    <property type="protein sequence ID" value="OQD77523.1"/>
    <property type="molecule type" value="Genomic_DNA"/>
</dbReference>
<feature type="region of interest" description="Disordered" evidence="1">
    <location>
        <begin position="113"/>
        <end position="133"/>
    </location>
</feature>
<dbReference type="PANTHER" id="PTHR42039">
    <property type="entry name" value="PUTATIVE (AFU_ORTHOLOGUE AFUA_3G02940)-RELATED"/>
    <property type="match status" value="1"/>
</dbReference>
<gene>
    <name evidence="3" type="ORF">PENDEC_c002G02396</name>
</gene>